<dbReference type="InterPro" id="IPR002938">
    <property type="entry name" value="FAD-bd"/>
</dbReference>
<dbReference type="Gene3D" id="3.50.50.60">
    <property type="entry name" value="FAD/NAD(P)-binding domain"/>
    <property type="match status" value="1"/>
</dbReference>
<dbReference type="SUPFAM" id="SSF51905">
    <property type="entry name" value="FAD/NAD(P)-binding domain"/>
    <property type="match status" value="1"/>
</dbReference>
<dbReference type="InterPro" id="IPR050493">
    <property type="entry name" value="FAD-dep_Monooxygenase_BioMet"/>
</dbReference>
<evidence type="ECO:0000256" key="2">
    <source>
        <dbReference type="ARBA" id="ARBA00022630"/>
    </source>
</evidence>
<dbReference type="Pfam" id="PF01494">
    <property type="entry name" value="FAD_binding_3"/>
    <property type="match status" value="2"/>
</dbReference>
<evidence type="ECO:0000313" key="7">
    <source>
        <dbReference type="EMBL" id="CAK3781154.1"/>
    </source>
</evidence>
<comment type="similarity">
    <text evidence="1">Belongs to the paxM FAD-dependent monooxygenase family.</text>
</comment>
<keyword evidence="3" id="KW-0274">FAD</keyword>
<comment type="caution">
    <text evidence="7">The sequence shown here is derived from an EMBL/GenBank/DDBJ whole genome shotgun (WGS) entry which is preliminary data.</text>
</comment>
<evidence type="ECO:0000313" key="8">
    <source>
        <dbReference type="Proteomes" id="UP001296104"/>
    </source>
</evidence>
<dbReference type="SUPFAM" id="SSF54373">
    <property type="entry name" value="FAD-linked reductases, C-terminal domain"/>
    <property type="match status" value="1"/>
</dbReference>
<keyword evidence="4" id="KW-0560">Oxidoreductase</keyword>
<evidence type="ECO:0000256" key="1">
    <source>
        <dbReference type="ARBA" id="ARBA00007992"/>
    </source>
</evidence>
<dbReference type="GO" id="GO:0071949">
    <property type="term" value="F:FAD binding"/>
    <property type="evidence" value="ECO:0007669"/>
    <property type="project" value="InterPro"/>
</dbReference>
<dbReference type="Proteomes" id="UP001296104">
    <property type="component" value="Unassembled WGS sequence"/>
</dbReference>
<dbReference type="PANTHER" id="PTHR13789">
    <property type="entry name" value="MONOOXYGENASE"/>
    <property type="match status" value="1"/>
</dbReference>
<dbReference type="InterPro" id="IPR036188">
    <property type="entry name" value="FAD/NAD-bd_sf"/>
</dbReference>
<keyword evidence="8" id="KW-1185">Reference proteome</keyword>
<evidence type="ECO:0000256" key="3">
    <source>
        <dbReference type="ARBA" id="ARBA00022827"/>
    </source>
</evidence>
<dbReference type="GO" id="GO:0004497">
    <property type="term" value="F:monooxygenase activity"/>
    <property type="evidence" value="ECO:0007669"/>
    <property type="project" value="UniProtKB-KW"/>
</dbReference>
<evidence type="ECO:0000256" key="5">
    <source>
        <dbReference type="ARBA" id="ARBA00023033"/>
    </source>
</evidence>
<sequence>MQTDASTRKDSANTSPESLAITNSSLDIAIIGGGIAGLATALSISKRQPSTHRITIYESHPLSEVGAGIQLFSNATRILQQLGLEDAFREVVNQPNIMEIRRYEDDEVIGALPQNPQNEWEYGSPHWQVYRPDFQRLLAEACYREGPSKIRFVFNARVKSLSLETSTIHFSDDSSVSADLIIAAGGLRGKSRNAIPENRDVLAEAFPEFCFRAAIPKSSMLQHPETAELMKPGGLNMIWCGPGACVLGYPMAAGELYNVVLSVPRPPDAEAVGNWSQKGDPAEGAAILEPFCERVRRLWSLVDNCNKWQLGRLPPLPTFTSQQGNLVIIGDAAHAILPHSGQGGAMALEDAVSLSTVLASATSKKDLPAAMQIFNTLRQDRLSFIRRYAAANQQFLTMPDGPEQLKRDAMWKGMTEAWRKEFQELGEEGVRRKKQALKENVVPDSESEDLRSPETRMCVFGYDAVEEARKALAQAGV</sequence>
<dbReference type="PRINTS" id="PR00420">
    <property type="entry name" value="RNGMNOXGNASE"/>
</dbReference>
<gene>
    <name evidence="7" type="ORF">LECACI_7A000570</name>
</gene>
<feature type="domain" description="FAD-binding" evidence="6">
    <location>
        <begin position="27"/>
        <end position="199"/>
    </location>
</feature>
<evidence type="ECO:0000256" key="4">
    <source>
        <dbReference type="ARBA" id="ARBA00023002"/>
    </source>
</evidence>
<organism evidence="7 8">
    <name type="scientific">Lecanosticta acicola</name>
    <dbReference type="NCBI Taxonomy" id="111012"/>
    <lineage>
        <taxon>Eukaryota</taxon>
        <taxon>Fungi</taxon>
        <taxon>Dikarya</taxon>
        <taxon>Ascomycota</taxon>
        <taxon>Pezizomycotina</taxon>
        <taxon>Dothideomycetes</taxon>
        <taxon>Dothideomycetidae</taxon>
        <taxon>Mycosphaerellales</taxon>
        <taxon>Mycosphaerellaceae</taxon>
        <taxon>Lecanosticta</taxon>
    </lineage>
</organism>
<protein>
    <submittedName>
        <fullName evidence="7">FAD NAD(P)-binding domain-containing</fullName>
    </submittedName>
</protein>
<proteinExistence type="inferred from homology"/>
<reference evidence="7" key="1">
    <citation type="submission" date="2023-11" db="EMBL/GenBank/DDBJ databases">
        <authorList>
            <person name="Alioto T."/>
            <person name="Alioto T."/>
            <person name="Gomez Garrido J."/>
        </authorList>
    </citation>
    <scope>NUCLEOTIDE SEQUENCE</scope>
</reference>
<dbReference type="PANTHER" id="PTHR13789:SF147">
    <property type="entry name" value="PUTATIVE (AFU_ORTHOLOGUE AFUA_2G01950)-RELATED"/>
    <property type="match status" value="1"/>
</dbReference>
<dbReference type="AlphaFoldDB" id="A0AAI8W1D8"/>
<accession>A0AAI8W1D8</accession>
<keyword evidence="5" id="KW-0503">Monooxygenase</keyword>
<evidence type="ECO:0000259" key="6">
    <source>
        <dbReference type="Pfam" id="PF01494"/>
    </source>
</evidence>
<name>A0AAI8W1D8_9PEZI</name>
<feature type="domain" description="FAD-binding" evidence="6">
    <location>
        <begin position="322"/>
        <end position="363"/>
    </location>
</feature>
<keyword evidence="2" id="KW-0285">Flavoprotein</keyword>
<dbReference type="EMBL" id="CAVMBE010000002">
    <property type="protein sequence ID" value="CAK3781154.1"/>
    <property type="molecule type" value="Genomic_DNA"/>
</dbReference>